<keyword evidence="3" id="KW-1185">Reference proteome</keyword>
<dbReference type="SUPFAM" id="SSF52317">
    <property type="entry name" value="Class I glutamine amidotransferase-like"/>
    <property type="match status" value="1"/>
</dbReference>
<evidence type="ECO:0000313" key="3">
    <source>
        <dbReference type="Proteomes" id="UP001287356"/>
    </source>
</evidence>
<reference evidence="2" key="1">
    <citation type="journal article" date="2023" name="Mol. Phylogenet. Evol.">
        <title>Genome-scale phylogeny and comparative genomics of the fungal order Sordariales.</title>
        <authorList>
            <person name="Hensen N."/>
            <person name="Bonometti L."/>
            <person name="Westerberg I."/>
            <person name="Brannstrom I.O."/>
            <person name="Guillou S."/>
            <person name="Cros-Aarteil S."/>
            <person name="Calhoun S."/>
            <person name="Haridas S."/>
            <person name="Kuo A."/>
            <person name="Mondo S."/>
            <person name="Pangilinan J."/>
            <person name="Riley R."/>
            <person name="LaButti K."/>
            <person name="Andreopoulos B."/>
            <person name="Lipzen A."/>
            <person name="Chen C."/>
            <person name="Yan M."/>
            <person name="Daum C."/>
            <person name="Ng V."/>
            <person name="Clum A."/>
            <person name="Steindorff A."/>
            <person name="Ohm R.A."/>
            <person name="Martin F."/>
            <person name="Silar P."/>
            <person name="Natvig D.O."/>
            <person name="Lalanne C."/>
            <person name="Gautier V."/>
            <person name="Ament-Velasquez S.L."/>
            <person name="Kruys A."/>
            <person name="Hutchinson M.I."/>
            <person name="Powell A.J."/>
            <person name="Barry K."/>
            <person name="Miller A.N."/>
            <person name="Grigoriev I.V."/>
            <person name="Debuchy R."/>
            <person name="Gladieux P."/>
            <person name="Hiltunen Thoren M."/>
            <person name="Johannesson H."/>
        </authorList>
    </citation>
    <scope>NUCLEOTIDE SEQUENCE</scope>
    <source>
        <strain evidence="2">CBS 958.72</strain>
    </source>
</reference>
<accession>A0AAE0NIJ2</accession>
<evidence type="ECO:0000313" key="2">
    <source>
        <dbReference type="EMBL" id="KAK3382159.1"/>
    </source>
</evidence>
<dbReference type="Proteomes" id="UP001287356">
    <property type="component" value="Unassembled WGS sequence"/>
</dbReference>
<dbReference type="EMBL" id="JAULSN010000001">
    <property type="protein sequence ID" value="KAK3382159.1"/>
    <property type="molecule type" value="Genomic_DNA"/>
</dbReference>
<evidence type="ECO:0000259" key="1">
    <source>
        <dbReference type="Pfam" id="PF01965"/>
    </source>
</evidence>
<dbReference type="PANTHER" id="PTHR43130">
    <property type="entry name" value="ARAC-FAMILY TRANSCRIPTIONAL REGULATOR"/>
    <property type="match status" value="1"/>
</dbReference>
<dbReference type="InterPro" id="IPR029062">
    <property type="entry name" value="Class_I_gatase-like"/>
</dbReference>
<organism evidence="2 3">
    <name type="scientific">Lasiosphaeria ovina</name>
    <dbReference type="NCBI Taxonomy" id="92902"/>
    <lineage>
        <taxon>Eukaryota</taxon>
        <taxon>Fungi</taxon>
        <taxon>Dikarya</taxon>
        <taxon>Ascomycota</taxon>
        <taxon>Pezizomycotina</taxon>
        <taxon>Sordariomycetes</taxon>
        <taxon>Sordariomycetidae</taxon>
        <taxon>Sordariales</taxon>
        <taxon>Lasiosphaeriaceae</taxon>
        <taxon>Lasiosphaeria</taxon>
    </lineage>
</organism>
<keyword evidence="2" id="KW-0315">Glutamine amidotransferase</keyword>
<dbReference type="InterPro" id="IPR002818">
    <property type="entry name" value="DJ-1/PfpI"/>
</dbReference>
<reference evidence="2" key="2">
    <citation type="submission" date="2023-06" db="EMBL/GenBank/DDBJ databases">
        <authorList>
            <consortium name="Lawrence Berkeley National Laboratory"/>
            <person name="Haridas S."/>
            <person name="Hensen N."/>
            <person name="Bonometti L."/>
            <person name="Westerberg I."/>
            <person name="Brannstrom I.O."/>
            <person name="Guillou S."/>
            <person name="Cros-Aarteil S."/>
            <person name="Calhoun S."/>
            <person name="Kuo A."/>
            <person name="Mondo S."/>
            <person name="Pangilinan J."/>
            <person name="Riley R."/>
            <person name="Labutti K."/>
            <person name="Andreopoulos B."/>
            <person name="Lipzen A."/>
            <person name="Chen C."/>
            <person name="Yanf M."/>
            <person name="Daum C."/>
            <person name="Ng V."/>
            <person name="Clum A."/>
            <person name="Steindorff A."/>
            <person name="Ohm R."/>
            <person name="Martin F."/>
            <person name="Silar P."/>
            <person name="Natvig D."/>
            <person name="Lalanne C."/>
            <person name="Gautier V."/>
            <person name="Ament-Velasquez S.L."/>
            <person name="Kruys A."/>
            <person name="Hutchinson M.I."/>
            <person name="Powell A.J."/>
            <person name="Barry K."/>
            <person name="Miller A.N."/>
            <person name="Grigoriev I.V."/>
            <person name="Debuchy R."/>
            <person name="Gladieux P."/>
            <person name="Thoren M.H."/>
            <person name="Johannesson H."/>
        </authorList>
    </citation>
    <scope>NUCLEOTIDE SEQUENCE</scope>
    <source>
        <strain evidence="2">CBS 958.72</strain>
    </source>
</reference>
<name>A0AAE0NIJ2_9PEZI</name>
<proteinExistence type="predicted"/>
<protein>
    <submittedName>
        <fullName evidence="2">Class I glutamine amidotransferase-like protein</fullName>
    </submittedName>
</protein>
<feature type="domain" description="DJ-1/PfpI" evidence="1">
    <location>
        <begin position="49"/>
        <end position="175"/>
    </location>
</feature>
<dbReference type="Pfam" id="PF01965">
    <property type="entry name" value="DJ-1_PfpI"/>
    <property type="match status" value="1"/>
</dbReference>
<dbReference type="Gene3D" id="3.40.50.880">
    <property type="match status" value="1"/>
</dbReference>
<dbReference type="PANTHER" id="PTHR43130:SF7">
    <property type="entry name" value="DJ-1_PFPI DOMAIN-CONTAINING PROTEIN"/>
    <property type="match status" value="1"/>
</dbReference>
<sequence length="234" mass="25811">MANTTSSKKSLRIGIMLEGVQLSDIVGVDIFGNLSRGYMDEVKVLDPNIAAFEEHAVDMEFFYIATTLEPTVMVPGLNFTFQPNVTYDDCPRDLDLVLIGGPTPAHRPAQADKFIKEAWPKTRVWITTCIGSAWLASAGVLEGRKCTTNKGFLGVVQQMYPDTEWLHQRWVVDDKPYDGPDGKGELWTSGGAGAGIEMIAEYCLKNFNRDFVTALALEALEFNPAGSRGQFYSS</sequence>
<dbReference type="InterPro" id="IPR052158">
    <property type="entry name" value="INH-QAR"/>
</dbReference>
<dbReference type="AlphaFoldDB" id="A0AAE0NIJ2"/>
<gene>
    <name evidence="2" type="ORF">B0T24DRAFT_2055</name>
</gene>
<comment type="caution">
    <text evidence="2">The sequence shown here is derived from an EMBL/GenBank/DDBJ whole genome shotgun (WGS) entry which is preliminary data.</text>
</comment>